<dbReference type="EMBL" id="MRZV01000171">
    <property type="protein sequence ID" value="PIK56557.1"/>
    <property type="molecule type" value="Genomic_DNA"/>
</dbReference>
<evidence type="ECO:0000313" key="3">
    <source>
        <dbReference type="Proteomes" id="UP000230750"/>
    </source>
</evidence>
<dbReference type="PANTHER" id="PTHR47331">
    <property type="entry name" value="PHD-TYPE DOMAIN-CONTAINING PROTEIN"/>
    <property type="match status" value="1"/>
</dbReference>
<comment type="caution">
    <text evidence="2">The sequence shown here is derived from an EMBL/GenBank/DDBJ whole genome shotgun (WGS) entry which is preliminary data.</text>
</comment>
<dbReference type="STRING" id="307972.A0A2G8L8H4"/>
<accession>A0A2G8L8H4</accession>
<gene>
    <name evidence="2" type="ORF">BSL78_06525</name>
</gene>
<dbReference type="Proteomes" id="UP000230750">
    <property type="component" value="Unassembled WGS sequence"/>
</dbReference>
<keyword evidence="3" id="KW-1185">Reference proteome</keyword>
<dbReference type="OrthoDB" id="10068969at2759"/>
<evidence type="ECO:0000313" key="2">
    <source>
        <dbReference type="EMBL" id="PIK56557.1"/>
    </source>
</evidence>
<dbReference type="PANTHER" id="PTHR47331:SF6">
    <property type="entry name" value="DOUBLECORTIN DOMAIN-CONTAINING PROTEIN"/>
    <property type="match status" value="1"/>
</dbReference>
<organism evidence="2 3">
    <name type="scientific">Stichopus japonicus</name>
    <name type="common">Sea cucumber</name>
    <dbReference type="NCBI Taxonomy" id="307972"/>
    <lineage>
        <taxon>Eukaryota</taxon>
        <taxon>Metazoa</taxon>
        <taxon>Echinodermata</taxon>
        <taxon>Eleutherozoa</taxon>
        <taxon>Echinozoa</taxon>
        <taxon>Holothuroidea</taxon>
        <taxon>Aspidochirotacea</taxon>
        <taxon>Aspidochirotida</taxon>
        <taxon>Stichopodidae</taxon>
        <taxon>Apostichopus</taxon>
    </lineage>
</organism>
<feature type="region of interest" description="Disordered" evidence="1">
    <location>
        <begin position="68"/>
        <end position="87"/>
    </location>
</feature>
<feature type="compositionally biased region" description="Polar residues" evidence="1">
    <location>
        <begin position="73"/>
        <end position="87"/>
    </location>
</feature>
<reference evidence="2 3" key="1">
    <citation type="journal article" date="2017" name="PLoS Biol.">
        <title>The sea cucumber genome provides insights into morphological evolution and visceral regeneration.</title>
        <authorList>
            <person name="Zhang X."/>
            <person name="Sun L."/>
            <person name="Yuan J."/>
            <person name="Sun Y."/>
            <person name="Gao Y."/>
            <person name="Zhang L."/>
            <person name="Li S."/>
            <person name="Dai H."/>
            <person name="Hamel J.F."/>
            <person name="Liu C."/>
            <person name="Yu Y."/>
            <person name="Liu S."/>
            <person name="Lin W."/>
            <person name="Guo K."/>
            <person name="Jin S."/>
            <person name="Xu P."/>
            <person name="Storey K.B."/>
            <person name="Huan P."/>
            <person name="Zhang T."/>
            <person name="Zhou Y."/>
            <person name="Zhang J."/>
            <person name="Lin C."/>
            <person name="Li X."/>
            <person name="Xing L."/>
            <person name="Huo D."/>
            <person name="Sun M."/>
            <person name="Wang L."/>
            <person name="Mercier A."/>
            <person name="Li F."/>
            <person name="Yang H."/>
            <person name="Xiang J."/>
        </authorList>
    </citation>
    <scope>NUCLEOTIDE SEQUENCE [LARGE SCALE GENOMIC DNA]</scope>
    <source>
        <strain evidence="2">Shaxun</strain>
        <tissue evidence="2">Muscle</tissue>
    </source>
</reference>
<dbReference type="AlphaFoldDB" id="A0A2G8L8H4"/>
<protein>
    <recommendedName>
        <fullName evidence="4">Peptidase aspartic putative domain-containing protein</fullName>
    </recommendedName>
</protein>
<sequence>MPIHNRPHPLKKCRTFRNKDIEQRRTFLKEAGICFKCCASSLHIARDCEETIHCSDCGSNRHVTALHPGPSPHYQQRPSSLQNDGGEQLENTTASVASACTEVCDGRLGGRSCAKICMVKVYPENREAEAMKVYAVMDEQSNGTLAKSQLFDQLNLQCNTAPYTLRTCSGTTETTGRAASNLFIESLDGSVKLRLPTVRECELIPDDRKEIPSPAVARHHPHLKQIADKIPAVDPDVPILLLLGRDILRVHKVRDQINGSHEAPYAQCLDLGWVIVGETCLGTAHRPSNTSVFKTNVLRNGRPSYYTPCTNSMSVSAGYKMVPDVDVLGQSVFQKTKDDEKQAASIEDLAFLNLMDKEVHQDKTTVGWRLFHSNH</sequence>
<evidence type="ECO:0000256" key="1">
    <source>
        <dbReference type="SAM" id="MobiDB-lite"/>
    </source>
</evidence>
<evidence type="ECO:0008006" key="4">
    <source>
        <dbReference type="Google" id="ProtNLM"/>
    </source>
</evidence>
<proteinExistence type="predicted"/>
<name>A0A2G8L8H4_STIJA</name>